<dbReference type="PRINTS" id="PR00983">
    <property type="entry name" value="TRNASYNTHCYS"/>
</dbReference>
<feature type="binding site" evidence="12">
    <location>
        <position position="27"/>
    </location>
    <ligand>
        <name>Zn(2+)</name>
        <dbReference type="ChEBI" id="CHEBI:29105"/>
    </ligand>
</feature>
<dbReference type="GO" id="GO:0005829">
    <property type="term" value="C:cytosol"/>
    <property type="evidence" value="ECO:0007669"/>
    <property type="project" value="TreeGrafter"/>
</dbReference>
<dbReference type="GO" id="GO:0006423">
    <property type="term" value="P:cysteinyl-tRNA aminoacylation"/>
    <property type="evidence" value="ECO:0007669"/>
    <property type="project" value="UniProtKB-UniRule"/>
</dbReference>
<feature type="short sequence motif" description="'KMSKS' region" evidence="12">
    <location>
        <begin position="277"/>
        <end position="281"/>
    </location>
</feature>
<evidence type="ECO:0000256" key="4">
    <source>
        <dbReference type="ARBA" id="ARBA00022490"/>
    </source>
</evidence>
<keyword evidence="7 12" id="KW-0547">Nucleotide-binding</keyword>
<keyword evidence="6 12" id="KW-0479">Metal-binding</keyword>
<accession>A0A1F6NTI4</accession>
<dbReference type="InterPro" id="IPR015803">
    <property type="entry name" value="Cys-tRNA-ligase"/>
</dbReference>
<evidence type="ECO:0000256" key="12">
    <source>
        <dbReference type="HAMAP-Rule" id="MF_00041"/>
    </source>
</evidence>
<dbReference type="PANTHER" id="PTHR10890:SF3">
    <property type="entry name" value="CYSTEINE--TRNA LIGASE, CYTOPLASMIC"/>
    <property type="match status" value="1"/>
</dbReference>
<dbReference type="SUPFAM" id="SSF47323">
    <property type="entry name" value="Anticodon-binding domain of a subclass of class I aminoacyl-tRNA synthetases"/>
    <property type="match status" value="1"/>
</dbReference>
<dbReference type="Pfam" id="PF01406">
    <property type="entry name" value="tRNA-synt_1e"/>
    <property type="match status" value="1"/>
</dbReference>
<evidence type="ECO:0000256" key="3">
    <source>
        <dbReference type="ARBA" id="ARBA00011245"/>
    </source>
</evidence>
<dbReference type="Proteomes" id="UP000177151">
    <property type="component" value="Unassembled WGS sequence"/>
</dbReference>
<evidence type="ECO:0000256" key="10">
    <source>
        <dbReference type="ARBA" id="ARBA00022917"/>
    </source>
</evidence>
<dbReference type="HAMAP" id="MF_00041">
    <property type="entry name" value="Cys_tRNA_synth"/>
    <property type="match status" value="1"/>
</dbReference>
<dbReference type="CDD" id="cd00672">
    <property type="entry name" value="CysRS_core"/>
    <property type="match status" value="1"/>
</dbReference>
<keyword evidence="10 12" id="KW-0648">Protein biosynthesis</keyword>
<dbReference type="GO" id="GO:0004817">
    <property type="term" value="F:cysteine-tRNA ligase activity"/>
    <property type="evidence" value="ECO:0007669"/>
    <property type="project" value="UniProtKB-UniRule"/>
</dbReference>
<gene>
    <name evidence="12" type="primary">cysS</name>
    <name evidence="14" type="ORF">A2206_02965</name>
</gene>
<dbReference type="InterPro" id="IPR014729">
    <property type="entry name" value="Rossmann-like_a/b/a_fold"/>
</dbReference>
<dbReference type="InterPro" id="IPR024909">
    <property type="entry name" value="Cys-tRNA/MSH_ligase"/>
</dbReference>
<comment type="subunit">
    <text evidence="3 12">Monomer.</text>
</comment>
<feature type="binding site" evidence="12">
    <location>
        <position position="244"/>
    </location>
    <ligand>
        <name>Zn(2+)</name>
        <dbReference type="ChEBI" id="CHEBI:29105"/>
    </ligand>
</feature>
<reference evidence="14 15" key="1">
    <citation type="journal article" date="2016" name="Nat. Commun.">
        <title>Thousands of microbial genomes shed light on interconnected biogeochemical processes in an aquifer system.</title>
        <authorList>
            <person name="Anantharaman K."/>
            <person name="Brown C.T."/>
            <person name="Hug L.A."/>
            <person name="Sharon I."/>
            <person name="Castelle C.J."/>
            <person name="Probst A.J."/>
            <person name="Thomas B.C."/>
            <person name="Singh A."/>
            <person name="Wilkins M.J."/>
            <person name="Karaoz U."/>
            <person name="Brodie E.L."/>
            <person name="Williams K.H."/>
            <person name="Hubbard S.S."/>
            <person name="Banfield J.F."/>
        </authorList>
    </citation>
    <scope>NUCLEOTIDE SEQUENCE [LARGE SCALE GENOMIC DNA]</scope>
</reference>
<comment type="cofactor">
    <cofactor evidence="12">
        <name>Zn(2+)</name>
        <dbReference type="ChEBI" id="CHEBI:29105"/>
    </cofactor>
    <text evidence="12">Binds 1 zinc ion per subunit.</text>
</comment>
<name>A0A1F6NTI4_9BACT</name>
<dbReference type="GO" id="GO:0008270">
    <property type="term" value="F:zinc ion binding"/>
    <property type="evidence" value="ECO:0007669"/>
    <property type="project" value="UniProtKB-UniRule"/>
</dbReference>
<keyword evidence="4 12" id="KW-0963">Cytoplasm</keyword>
<dbReference type="EC" id="6.1.1.16" evidence="12"/>
<evidence type="ECO:0000256" key="1">
    <source>
        <dbReference type="ARBA" id="ARBA00004496"/>
    </source>
</evidence>
<dbReference type="Gene3D" id="1.20.120.640">
    <property type="entry name" value="Anticodon-binding domain of a subclass of class I aminoacyl-tRNA synthetases"/>
    <property type="match status" value="1"/>
</dbReference>
<evidence type="ECO:0000313" key="15">
    <source>
        <dbReference type="Proteomes" id="UP000177151"/>
    </source>
</evidence>
<comment type="caution">
    <text evidence="14">The sequence shown here is derived from an EMBL/GenBank/DDBJ whole genome shotgun (WGS) entry which is preliminary data.</text>
</comment>
<evidence type="ECO:0000313" key="14">
    <source>
        <dbReference type="EMBL" id="OGH87256.1"/>
    </source>
</evidence>
<evidence type="ECO:0000259" key="13">
    <source>
        <dbReference type="SMART" id="SM00840"/>
    </source>
</evidence>
<feature type="binding site" evidence="12">
    <location>
        <position position="280"/>
    </location>
    <ligand>
        <name>ATP</name>
        <dbReference type="ChEBI" id="CHEBI:30616"/>
    </ligand>
</feature>
<keyword evidence="11 12" id="KW-0030">Aminoacyl-tRNA synthetase</keyword>
<evidence type="ECO:0000256" key="11">
    <source>
        <dbReference type="ARBA" id="ARBA00023146"/>
    </source>
</evidence>
<keyword evidence="5 12" id="KW-0436">Ligase</keyword>
<dbReference type="PANTHER" id="PTHR10890">
    <property type="entry name" value="CYSTEINYL-TRNA SYNTHETASE"/>
    <property type="match status" value="1"/>
</dbReference>
<feature type="binding site" evidence="12">
    <location>
        <position position="248"/>
    </location>
    <ligand>
        <name>Zn(2+)</name>
        <dbReference type="ChEBI" id="CHEBI:29105"/>
    </ligand>
</feature>
<dbReference type="EMBL" id="MFQP01000035">
    <property type="protein sequence ID" value="OGH87256.1"/>
    <property type="molecule type" value="Genomic_DNA"/>
</dbReference>
<evidence type="ECO:0000256" key="6">
    <source>
        <dbReference type="ARBA" id="ARBA00022723"/>
    </source>
</evidence>
<evidence type="ECO:0000256" key="9">
    <source>
        <dbReference type="ARBA" id="ARBA00022840"/>
    </source>
</evidence>
<comment type="similarity">
    <text evidence="2 12">Belongs to the class-I aminoacyl-tRNA synthetase family.</text>
</comment>
<dbReference type="Pfam" id="PF23493">
    <property type="entry name" value="CysS_C"/>
    <property type="match status" value="1"/>
</dbReference>
<dbReference type="GO" id="GO:0005524">
    <property type="term" value="F:ATP binding"/>
    <property type="evidence" value="ECO:0007669"/>
    <property type="project" value="UniProtKB-UniRule"/>
</dbReference>
<dbReference type="InterPro" id="IPR009080">
    <property type="entry name" value="tRNAsynth_Ia_anticodon-bd"/>
</dbReference>
<dbReference type="Gene3D" id="3.40.50.620">
    <property type="entry name" value="HUPs"/>
    <property type="match status" value="1"/>
</dbReference>
<dbReference type="SUPFAM" id="SSF52374">
    <property type="entry name" value="Nucleotidylyl transferase"/>
    <property type="match status" value="1"/>
</dbReference>
<evidence type="ECO:0000256" key="7">
    <source>
        <dbReference type="ARBA" id="ARBA00022741"/>
    </source>
</evidence>
<feature type="domain" description="Cysteinyl-tRNA synthetase class Ia DALR" evidence="13">
    <location>
        <begin position="351"/>
        <end position="401"/>
    </location>
</feature>
<dbReference type="Pfam" id="PF09190">
    <property type="entry name" value="DALR_2"/>
    <property type="match status" value="1"/>
</dbReference>
<evidence type="ECO:0000256" key="8">
    <source>
        <dbReference type="ARBA" id="ARBA00022833"/>
    </source>
</evidence>
<sequence length="453" mass="52114">MLKIHNTLTRKIEEFEPLGKEVGFYACGPTVYDYAHVGNLRAYISQDILRRMLKHHNYKVKHVMNITDVGHLTDDGDEGEDKMEKGAKREGKTAKEIAEFYTKAFKENLRDLNILEPNIFCKATEHIPEQIKQVQDLIDGGFTYETSDGIYFDTTKIDDYGKLAGLDKQELEAGKRVDIGEKKNPHDFALWKFSETPGKRQMEWDAFGKTGFPGWHIECSAMSMKYLGDQFDIHAGGIDHVPVHHTNEIAQAESVTGLKPWVKYWFHNEFLKMGEEKMAKSAGNFITLQTLQGKGIEPLSYRYFLLQSHYRKQTNFSWEALEAAQAGLKNLRKHVNKLKKNDPTDPMIEEKFFDALNDDLNTPEALAILWDALKKDEINLDTIIRFDKILALDLHQPEKAIEITDEIQKILDDREKARKAKDWVESDLLRDELRKMGFEVEDTGDGQVVVRSS</sequence>
<feature type="binding site" evidence="12">
    <location>
        <position position="219"/>
    </location>
    <ligand>
        <name>Zn(2+)</name>
        <dbReference type="ChEBI" id="CHEBI:29105"/>
    </ligand>
</feature>
<dbReference type="InterPro" id="IPR015273">
    <property type="entry name" value="Cys-tRNA-synt_Ia_DALR"/>
</dbReference>
<dbReference type="NCBIfam" id="TIGR00435">
    <property type="entry name" value="cysS"/>
    <property type="match status" value="1"/>
</dbReference>
<feature type="short sequence motif" description="'HIGH' region" evidence="12">
    <location>
        <begin position="29"/>
        <end position="39"/>
    </location>
</feature>
<keyword evidence="9 12" id="KW-0067">ATP-binding</keyword>
<dbReference type="InterPro" id="IPR056411">
    <property type="entry name" value="CysS_C"/>
</dbReference>
<dbReference type="AlphaFoldDB" id="A0A1F6NTI4"/>
<comment type="catalytic activity">
    <reaction evidence="12">
        <text>tRNA(Cys) + L-cysteine + ATP = L-cysteinyl-tRNA(Cys) + AMP + diphosphate</text>
        <dbReference type="Rhea" id="RHEA:17773"/>
        <dbReference type="Rhea" id="RHEA-COMP:9661"/>
        <dbReference type="Rhea" id="RHEA-COMP:9679"/>
        <dbReference type="ChEBI" id="CHEBI:30616"/>
        <dbReference type="ChEBI" id="CHEBI:33019"/>
        <dbReference type="ChEBI" id="CHEBI:35235"/>
        <dbReference type="ChEBI" id="CHEBI:78442"/>
        <dbReference type="ChEBI" id="CHEBI:78517"/>
        <dbReference type="ChEBI" id="CHEBI:456215"/>
        <dbReference type="EC" id="6.1.1.16"/>
    </reaction>
</comment>
<evidence type="ECO:0000256" key="5">
    <source>
        <dbReference type="ARBA" id="ARBA00022598"/>
    </source>
</evidence>
<proteinExistence type="inferred from homology"/>
<evidence type="ECO:0000256" key="2">
    <source>
        <dbReference type="ARBA" id="ARBA00005594"/>
    </source>
</evidence>
<dbReference type="InterPro" id="IPR032678">
    <property type="entry name" value="tRNA-synt_1_cat_dom"/>
</dbReference>
<keyword evidence="8 12" id="KW-0862">Zinc</keyword>
<dbReference type="SMART" id="SM00840">
    <property type="entry name" value="DALR_2"/>
    <property type="match status" value="1"/>
</dbReference>
<organism evidence="14 15">
    <name type="scientific">Candidatus Magasanikbacteria bacterium RIFOXYA1_FULL_40_8</name>
    <dbReference type="NCBI Taxonomy" id="1798694"/>
    <lineage>
        <taxon>Bacteria</taxon>
        <taxon>Candidatus Magasanikiibacteriota</taxon>
    </lineage>
</organism>
<comment type="subcellular location">
    <subcellularLocation>
        <location evidence="1 12">Cytoplasm</location>
    </subcellularLocation>
</comment>
<protein>
    <recommendedName>
        <fullName evidence="12">Cysteine--tRNA ligase</fullName>
        <ecNumber evidence="12">6.1.1.16</ecNumber>
    </recommendedName>
    <alternativeName>
        <fullName evidence="12">Cysteinyl-tRNA synthetase</fullName>
        <shortName evidence="12">CysRS</shortName>
    </alternativeName>
</protein>